<name>A0ABV0VC47_9TELE</name>
<evidence type="ECO:0000313" key="2">
    <source>
        <dbReference type="Proteomes" id="UP001482620"/>
    </source>
</evidence>
<comment type="caution">
    <text evidence="1">The sequence shown here is derived from an EMBL/GenBank/DDBJ whole genome shotgun (WGS) entry which is preliminary data.</text>
</comment>
<protein>
    <submittedName>
        <fullName evidence="1">Uncharacterized protein</fullName>
    </submittedName>
</protein>
<evidence type="ECO:0000313" key="1">
    <source>
        <dbReference type="EMBL" id="MEQ2254031.1"/>
    </source>
</evidence>
<reference evidence="1 2" key="1">
    <citation type="submission" date="2021-06" db="EMBL/GenBank/DDBJ databases">
        <authorList>
            <person name="Palmer J.M."/>
        </authorList>
    </citation>
    <scope>NUCLEOTIDE SEQUENCE [LARGE SCALE GENOMIC DNA]</scope>
    <source>
        <strain evidence="2">if_2019</strain>
        <tissue evidence="1">Muscle</tissue>
    </source>
</reference>
<sequence>MPVRIVRLHNLHFLLQIPKKRRANPSLKWHHLYQATLGTTACNQNHKRTKLYSGLISSRRSTVVTCCMNCLDL</sequence>
<dbReference type="Proteomes" id="UP001482620">
    <property type="component" value="Unassembled WGS sequence"/>
</dbReference>
<organism evidence="1 2">
    <name type="scientific">Ilyodon furcidens</name>
    <name type="common">goldbreast splitfin</name>
    <dbReference type="NCBI Taxonomy" id="33524"/>
    <lineage>
        <taxon>Eukaryota</taxon>
        <taxon>Metazoa</taxon>
        <taxon>Chordata</taxon>
        <taxon>Craniata</taxon>
        <taxon>Vertebrata</taxon>
        <taxon>Euteleostomi</taxon>
        <taxon>Actinopterygii</taxon>
        <taxon>Neopterygii</taxon>
        <taxon>Teleostei</taxon>
        <taxon>Neoteleostei</taxon>
        <taxon>Acanthomorphata</taxon>
        <taxon>Ovalentaria</taxon>
        <taxon>Atherinomorphae</taxon>
        <taxon>Cyprinodontiformes</taxon>
        <taxon>Goodeidae</taxon>
        <taxon>Ilyodon</taxon>
    </lineage>
</organism>
<proteinExistence type="predicted"/>
<dbReference type="EMBL" id="JAHRIQ010102654">
    <property type="protein sequence ID" value="MEQ2254031.1"/>
    <property type="molecule type" value="Genomic_DNA"/>
</dbReference>
<gene>
    <name evidence="1" type="ORF">ILYODFUR_038687</name>
</gene>
<keyword evidence="2" id="KW-1185">Reference proteome</keyword>
<accession>A0ABV0VC47</accession>